<gene>
    <name evidence="1" type="ORF">EgrG_001097900</name>
</gene>
<dbReference type="EMBL" id="LK028589">
    <property type="protein sequence ID" value="CDS23218.1"/>
    <property type="molecule type" value="Genomic_DNA"/>
</dbReference>
<evidence type="ECO:0000313" key="1">
    <source>
        <dbReference type="EMBL" id="CDS23218.1"/>
    </source>
</evidence>
<dbReference type="WBParaSite" id="EgrG_001097900">
    <property type="protein sequence ID" value="EgrG_001097900"/>
    <property type="gene ID" value="EgrG_001097900"/>
</dbReference>
<sequence>MTLNVYAGSALIQGTFGSIGRNRVGSRRRIATGSTGAAWTCHWLTRCIFAASSITRFAEHLWRLGSLLATRTFWIAALITRLFWNVERVLGAHCKVYLYLHLSGSTTLMPKLAKCVPRGNLY</sequence>
<evidence type="ECO:0000313" key="2">
    <source>
        <dbReference type="Proteomes" id="UP000492820"/>
    </source>
</evidence>
<dbReference type="Proteomes" id="UP000492820">
    <property type="component" value="Unassembled WGS sequence"/>
</dbReference>
<organism evidence="1">
    <name type="scientific">Echinococcus granulosus</name>
    <name type="common">Hydatid tapeworm</name>
    <dbReference type="NCBI Taxonomy" id="6210"/>
    <lineage>
        <taxon>Eukaryota</taxon>
        <taxon>Metazoa</taxon>
        <taxon>Spiralia</taxon>
        <taxon>Lophotrochozoa</taxon>
        <taxon>Platyhelminthes</taxon>
        <taxon>Cestoda</taxon>
        <taxon>Eucestoda</taxon>
        <taxon>Cyclophyllidea</taxon>
        <taxon>Taeniidae</taxon>
        <taxon>Echinococcus</taxon>
        <taxon>Echinococcus granulosus group</taxon>
    </lineage>
</organism>
<reference evidence="3" key="3">
    <citation type="submission" date="2020-10" db="UniProtKB">
        <authorList>
            <consortium name="WormBaseParasite"/>
        </authorList>
    </citation>
    <scope>IDENTIFICATION</scope>
</reference>
<accession>A0A068WZX3</accession>
<name>A0A068WZX3_ECHGR</name>
<evidence type="ECO:0000313" key="3">
    <source>
        <dbReference type="WBParaSite" id="EgrG_001097900"/>
    </source>
</evidence>
<protein>
    <submittedName>
        <fullName evidence="1 3">Expressed protein</fullName>
    </submittedName>
</protein>
<reference evidence="1 2" key="1">
    <citation type="journal article" date="2013" name="Nature">
        <title>The genomes of four tapeworm species reveal adaptations to parasitism.</title>
        <authorList>
            <person name="Tsai I.J."/>
            <person name="Zarowiecki M."/>
            <person name="Holroyd N."/>
            <person name="Garciarrubio A."/>
            <person name="Sanchez-Flores A."/>
            <person name="Brooks K.L."/>
            <person name="Tracey A."/>
            <person name="Bobes R.J."/>
            <person name="Fragoso G."/>
            <person name="Sciutto E."/>
            <person name="Aslett M."/>
            <person name="Beasley H."/>
            <person name="Bennett H.M."/>
            <person name="Cai J."/>
            <person name="Camicia F."/>
            <person name="Clark R."/>
            <person name="Cucher M."/>
            <person name="De Silva N."/>
            <person name="Day T.A."/>
            <person name="Deplazes P."/>
            <person name="Estrada K."/>
            <person name="Fernandez C."/>
            <person name="Holland P.W."/>
            <person name="Hou J."/>
            <person name="Hu S."/>
            <person name="Huckvale T."/>
            <person name="Hung S.S."/>
            <person name="Kamenetzky L."/>
            <person name="Keane J.A."/>
            <person name="Kiss F."/>
            <person name="Koziol U."/>
            <person name="Lambert O."/>
            <person name="Liu K."/>
            <person name="Luo X."/>
            <person name="Luo Y."/>
            <person name="Macchiaroli N."/>
            <person name="Nichol S."/>
            <person name="Paps J."/>
            <person name="Parkinson J."/>
            <person name="Pouchkina-Stantcheva N."/>
            <person name="Riddiford N."/>
            <person name="Rosenzvit M."/>
            <person name="Salinas G."/>
            <person name="Wasmuth J.D."/>
            <person name="Zamanian M."/>
            <person name="Zheng Y."/>
            <person name="Cai X."/>
            <person name="Soberon X."/>
            <person name="Olson P.D."/>
            <person name="Laclette J.P."/>
            <person name="Brehm K."/>
            <person name="Berriman M."/>
            <person name="Garciarrubio A."/>
            <person name="Bobes R.J."/>
            <person name="Fragoso G."/>
            <person name="Sanchez-Flores A."/>
            <person name="Estrada K."/>
            <person name="Cevallos M.A."/>
            <person name="Morett E."/>
            <person name="Gonzalez V."/>
            <person name="Portillo T."/>
            <person name="Ochoa-Leyva A."/>
            <person name="Jose M.V."/>
            <person name="Sciutto E."/>
            <person name="Landa A."/>
            <person name="Jimenez L."/>
            <person name="Valdes V."/>
            <person name="Carrero J.C."/>
            <person name="Larralde C."/>
            <person name="Morales-Montor J."/>
            <person name="Limon-Lason J."/>
            <person name="Soberon X."/>
            <person name="Laclette J.P."/>
        </authorList>
    </citation>
    <scope>NUCLEOTIDE SEQUENCE [LARGE SCALE GENOMIC DNA]</scope>
</reference>
<proteinExistence type="predicted"/>
<reference evidence="1" key="2">
    <citation type="submission" date="2014-06" db="EMBL/GenBank/DDBJ databases">
        <authorList>
            <person name="Aslett M."/>
        </authorList>
    </citation>
    <scope>NUCLEOTIDE SEQUENCE</scope>
</reference>
<dbReference type="AlphaFoldDB" id="A0A068WZX3"/>